<dbReference type="Proteomes" id="UP000219193">
    <property type="component" value="Unassembled WGS sequence"/>
</dbReference>
<organism evidence="2 3">
    <name type="scientific">Salinimicrobium sediminis</name>
    <dbReference type="NCBI Taxonomy" id="1343891"/>
    <lineage>
        <taxon>Bacteria</taxon>
        <taxon>Pseudomonadati</taxon>
        <taxon>Bacteroidota</taxon>
        <taxon>Flavobacteriia</taxon>
        <taxon>Flavobacteriales</taxon>
        <taxon>Flavobacteriaceae</taxon>
        <taxon>Salinimicrobium</taxon>
    </lineage>
</organism>
<accession>A0A285X2U7</accession>
<evidence type="ECO:0000313" key="2">
    <source>
        <dbReference type="EMBL" id="SOC79681.1"/>
    </source>
</evidence>
<reference evidence="3" key="1">
    <citation type="submission" date="2017-09" db="EMBL/GenBank/DDBJ databases">
        <authorList>
            <person name="Varghese N."/>
            <person name="Submissions S."/>
        </authorList>
    </citation>
    <scope>NUCLEOTIDE SEQUENCE [LARGE SCALE GENOMIC DNA]</scope>
    <source>
        <strain evidence="3">CGMCC 1.12641</strain>
    </source>
</reference>
<dbReference type="PANTHER" id="PTHR43792:SF1">
    <property type="entry name" value="N-ACETYLTRANSFERASE DOMAIN-CONTAINING PROTEIN"/>
    <property type="match status" value="1"/>
</dbReference>
<name>A0A285X2U7_9FLAO</name>
<dbReference type="GO" id="GO:0016747">
    <property type="term" value="F:acyltransferase activity, transferring groups other than amino-acyl groups"/>
    <property type="evidence" value="ECO:0007669"/>
    <property type="project" value="InterPro"/>
</dbReference>
<dbReference type="PROSITE" id="PS51186">
    <property type="entry name" value="GNAT"/>
    <property type="match status" value="1"/>
</dbReference>
<feature type="domain" description="N-acetyltransferase" evidence="1">
    <location>
        <begin position="11"/>
        <end position="179"/>
    </location>
</feature>
<dbReference type="PANTHER" id="PTHR43792">
    <property type="entry name" value="GNAT FAMILY, PUTATIVE (AFU_ORTHOLOGUE AFUA_3G00765)-RELATED-RELATED"/>
    <property type="match status" value="1"/>
</dbReference>
<dbReference type="Gene3D" id="3.40.630.30">
    <property type="match status" value="1"/>
</dbReference>
<evidence type="ECO:0000313" key="3">
    <source>
        <dbReference type="Proteomes" id="UP000219193"/>
    </source>
</evidence>
<keyword evidence="3" id="KW-1185">Reference proteome</keyword>
<dbReference type="EMBL" id="OCMF01000001">
    <property type="protein sequence ID" value="SOC79681.1"/>
    <property type="molecule type" value="Genomic_DNA"/>
</dbReference>
<dbReference type="RefSeq" id="WP_097055397.1">
    <property type="nucleotide sequence ID" value="NZ_OCMF01000001.1"/>
</dbReference>
<sequence>MDYFDQQSDRLTYRKLNEKDIDSWVEYFVDNDRLAYLGLDLSKTKETLAEEWIRLQFNRYQEQGLGHLAIELKETGEFIGMGGIIPRELNGKKEYEIAYSLIPRFWGNGFATEIARTFRDHGFKNKIADRFISIIDIANHQSAHVARKNGMLVLFKTEYLGLQVNIFGVDKTVNAKEES</sequence>
<dbReference type="AlphaFoldDB" id="A0A285X2U7"/>
<gene>
    <name evidence="2" type="ORF">SAMN06296241_1213</name>
</gene>
<dbReference type="OrthoDB" id="9788916at2"/>
<proteinExistence type="predicted"/>
<dbReference type="InterPro" id="IPR016181">
    <property type="entry name" value="Acyl_CoA_acyltransferase"/>
</dbReference>
<dbReference type="InterPro" id="IPR000182">
    <property type="entry name" value="GNAT_dom"/>
</dbReference>
<dbReference type="InterPro" id="IPR051531">
    <property type="entry name" value="N-acetyltransferase"/>
</dbReference>
<dbReference type="Pfam" id="PF13302">
    <property type="entry name" value="Acetyltransf_3"/>
    <property type="match status" value="1"/>
</dbReference>
<evidence type="ECO:0000259" key="1">
    <source>
        <dbReference type="PROSITE" id="PS51186"/>
    </source>
</evidence>
<keyword evidence="2" id="KW-0808">Transferase</keyword>
<protein>
    <submittedName>
        <fullName evidence="2">Protein N-acetyltransferase, RimJ/RimL family</fullName>
    </submittedName>
</protein>
<dbReference type="SUPFAM" id="SSF55729">
    <property type="entry name" value="Acyl-CoA N-acyltransferases (Nat)"/>
    <property type="match status" value="1"/>
</dbReference>